<evidence type="ECO:0000313" key="2">
    <source>
        <dbReference type="EMBL" id="JAD35414.1"/>
    </source>
</evidence>
<sequence length="26" mass="2849">MKNIINSATKGHSSQQDGRHGLNELL</sequence>
<organism evidence="2">
    <name type="scientific">Arundo donax</name>
    <name type="common">Giant reed</name>
    <name type="synonym">Donax arundinaceus</name>
    <dbReference type="NCBI Taxonomy" id="35708"/>
    <lineage>
        <taxon>Eukaryota</taxon>
        <taxon>Viridiplantae</taxon>
        <taxon>Streptophyta</taxon>
        <taxon>Embryophyta</taxon>
        <taxon>Tracheophyta</taxon>
        <taxon>Spermatophyta</taxon>
        <taxon>Magnoliopsida</taxon>
        <taxon>Liliopsida</taxon>
        <taxon>Poales</taxon>
        <taxon>Poaceae</taxon>
        <taxon>PACMAD clade</taxon>
        <taxon>Arundinoideae</taxon>
        <taxon>Arundineae</taxon>
        <taxon>Arundo</taxon>
    </lineage>
</organism>
<dbReference type="EMBL" id="GBRH01262481">
    <property type="protein sequence ID" value="JAD35414.1"/>
    <property type="molecule type" value="Transcribed_RNA"/>
</dbReference>
<feature type="region of interest" description="Disordered" evidence="1">
    <location>
        <begin position="1"/>
        <end position="26"/>
    </location>
</feature>
<evidence type="ECO:0000256" key="1">
    <source>
        <dbReference type="SAM" id="MobiDB-lite"/>
    </source>
</evidence>
<reference evidence="2" key="2">
    <citation type="journal article" date="2015" name="Data Brief">
        <title>Shoot transcriptome of the giant reed, Arundo donax.</title>
        <authorList>
            <person name="Barrero R.A."/>
            <person name="Guerrero F.D."/>
            <person name="Moolhuijzen P."/>
            <person name="Goolsby J.A."/>
            <person name="Tidwell J."/>
            <person name="Bellgard S.E."/>
            <person name="Bellgard M.I."/>
        </authorList>
    </citation>
    <scope>NUCLEOTIDE SEQUENCE</scope>
    <source>
        <tissue evidence="2">Shoot tissue taken approximately 20 cm above the soil surface</tissue>
    </source>
</reference>
<name>A0A0A8Z7M4_ARUDO</name>
<reference evidence="2" key="1">
    <citation type="submission" date="2014-09" db="EMBL/GenBank/DDBJ databases">
        <authorList>
            <person name="Magalhaes I.L.F."/>
            <person name="Oliveira U."/>
            <person name="Santos F.R."/>
            <person name="Vidigal T.H.D.A."/>
            <person name="Brescovit A.D."/>
            <person name="Santos A.J."/>
        </authorList>
    </citation>
    <scope>NUCLEOTIDE SEQUENCE</scope>
    <source>
        <tissue evidence="2">Shoot tissue taken approximately 20 cm above the soil surface</tissue>
    </source>
</reference>
<feature type="compositionally biased region" description="Basic and acidic residues" evidence="1">
    <location>
        <begin position="17"/>
        <end position="26"/>
    </location>
</feature>
<dbReference type="AlphaFoldDB" id="A0A0A8Z7M4"/>
<feature type="compositionally biased region" description="Polar residues" evidence="1">
    <location>
        <begin position="1"/>
        <end position="16"/>
    </location>
</feature>
<proteinExistence type="predicted"/>
<accession>A0A0A8Z7M4</accession>
<protein>
    <submittedName>
        <fullName evidence="2">Uncharacterized protein</fullName>
    </submittedName>
</protein>